<name>A0AAV3YH63_9GAST</name>
<keyword evidence="1" id="KW-0812">Transmembrane</keyword>
<accession>A0AAV3YH63</accession>
<evidence type="ECO:0000313" key="2">
    <source>
        <dbReference type="EMBL" id="GFN82414.1"/>
    </source>
</evidence>
<reference evidence="2 3" key="1">
    <citation type="journal article" date="2021" name="Elife">
        <title>Chloroplast acquisition without the gene transfer in kleptoplastic sea slugs, Plakobranchus ocellatus.</title>
        <authorList>
            <person name="Maeda T."/>
            <person name="Takahashi S."/>
            <person name="Yoshida T."/>
            <person name="Shimamura S."/>
            <person name="Takaki Y."/>
            <person name="Nagai Y."/>
            <person name="Toyoda A."/>
            <person name="Suzuki Y."/>
            <person name="Arimoto A."/>
            <person name="Ishii H."/>
            <person name="Satoh N."/>
            <person name="Nishiyama T."/>
            <person name="Hasebe M."/>
            <person name="Maruyama T."/>
            <person name="Minagawa J."/>
            <person name="Obokata J."/>
            <person name="Shigenobu S."/>
        </authorList>
    </citation>
    <scope>NUCLEOTIDE SEQUENCE [LARGE SCALE GENOMIC DNA]</scope>
</reference>
<organism evidence="2 3">
    <name type="scientific">Plakobranchus ocellatus</name>
    <dbReference type="NCBI Taxonomy" id="259542"/>
    <lineage>
        <taxon>Eukaryota</taxon>
        <taxon>Metazoa</taxon>
        <taxon>Spiralia</taxon>
        <taxon>Lophotrochozoa</taxon>
        <taxon>Mollusca</taxon>
        <taxon>Gastropoda</taxon>
        <taxon>Heterobranchia</taxon>
        <taxon>Euthyneura</taxon>
        <taxon>Panpulmonata</taxon>
        <taxon>Sacoglossa</taxon>
        <taxon>Placobranchoidea</taxon>
        <taxon>Plakobranchidae</taxon>
        <taxon>Plakobranchus</taxon>
    </lineage>
</organism>
<evidence type="ECO:0000256" key="1">
    <source>
        <dbReference type="SAM" id="Phobius"/>
    </source>
</evidence>
<keyword evidence="3" id="KW-1185">Reference proteome</keyword>
<evidence type="ECO:0008006" key="4">
    <source>
        <dbReference type="Google" id="ProtNLM"/>
    </source>
</evidence>
<feature type="transmembrane region" description="Helical" evidence="1">
    <location>
        <begin position="12"/>
        <end position="32"/>
    </location>
</feature>
<dbReference type="AlphaFoldDB" id="A0AAV3YH63"/>
<dbReference type="Proteomes" id="UP000735302">
    <property type="component" value="Unassembled WGS sequence"/>
</dbReference>
<sequence>MPIQCQPVLWWGTAVLSTLLAVWALFHIMFACTNRKKDARKRFWSAVDERSITGKLHHQVLNHSIASLNQPISLRVTGTCNFLFDSWQSVY</sequence>
<keyword evidence="1" id="KW-0472">Membrane</keyword>
<keyword evidence="1" id="KW-1133">Transmembrane helix</keyword>
<protein>
    <recommendedName>
        <fullName evidence="4">ATP synthase F0 subunit 8</fullName>
    </recommendedName>
</protein>
<gene>
    <name evidence="2" type="ORF">PoB_000892000</name>
</gene>
<proteinExistence type="predicted"/>
<comment type="caution">
    <text evidence="2">The sequence shown here is derived from an EMBL/GenBank/DDBJ whole genome shotgun (WGS) entry which is preliminary data.</text>
</comment>
<dbReference type="EMBL" id="BLXT01000981">
    <property type="protein sequence ID" value="GFN82414.1"/>
    <property type="molecule type" value="Genomic_DNA"/>
</dbReference>
<evidence type="ECO:0000313" key="3">
    <source>
        <dbReference type="Proteomes" id="UP000735302"/>
    </source>
</evidence>